<dbReference type="PANTHER" id="PTHR30482">
    <property type="entry name" value="HIGH-AFFINITY BRANCHED-CHAIN AMINO ACID TRANSPORT SYSTEM PERMEASE"/>
    <property type="match status" value="1"/>
</dbReference>
<evidence type="ECO:0000256" key="3">
    <source>
        <dbReference type="ARBA" id="ARBA00022692"/>
    </source>
</evidence>
<dbReference type="EMBL" id="JBHSXN010000004">
    <property type="protein sequence ID" value="MFC6954738.1"/>
    <property type="molecule type" value="Genomic_DNA"/>
</dbReference>
<sequence length="323" mass="34694">MASSTETVLDAVGNPTDRTLFYAAIVVGALLIWGVTFLVNTFWIKVLYSLYMFVALAAAWNYLSGYTGYPTFGPMMFIGIGAYGTVFFSIHMNFPWYAALAGAAIVGVVAAAITGFILLRLNGIYFAIGTLLFAEAVHEAILIEDNLLGGSGGVNLSGTSLTVTYLLFAALALVSIVVTYETATRTFGLRMLAIREDEEALRAVGVNPLKYKMSAFCVHGLLTTLTGGAFALSLGFVFPGTVFSVDITITLILIAILGGIGTVWGPVLGALVLIPMQELLWLEFPNLNLILLGLFLVLVIVQMPEGIISKLKDMEVLPRTRQI</sequence>
<evidence type="ECO:0000256" key="1">
    <source>
        <dbReference type="ARBA" id="ARBA00004651"/>
    </source>
</evidence>
<dbReference type="GO" id="GO:0005886">
    <property type="term" value="C:plasma membrane"/>
    <property type="evidence" value="ECO:0007669"/>
    <property type="project" value="UniProtKB-SubCell"/>
</dbReference>
<feature type="transmembrane region" description="Helical" evidence="6">
    <location>
        <begin position="124"/>
        <end position="142"/>
    </location>
</feature>
<feature type="transmembrane region" description="Helical" evidence="6">
    <location>
        <begin position="97"/>
        <end position="118"/>
    </location>
</feature>
<accession>A0ABD5VLV6</accession>
<evidence type="ECO:0000256" key="2">
    <source>
        <dbReference type="ARBA" id="ARBA00022475"/>
    </source>
</evidence>
<keyword evidence="8" id="KW-1185">Reference proteome</keyword>
<reference evidence="7 8" key="1">
    <citation type="journal article" date="2019" name="Int. J. Syst. Evol. Microbiol.">
        <title>The Global Catalogue of Microorganisms (GCM) 10K type strain sequencing project: providing services to taxonomists for standard genome sequencing and annotation.</title>
        <authorList>
            <consortium name="The Broad Institute Genomics Platform"/>
            <consortium name="The Broad Institute Genome Sequencing Center for Infectious Disease"/>
            <person name="Wu L."/>
            <person name="Ma J."/>
        </authorList>
    </citation>
    <scope>NUCLEOTIDE SEQUENCE [LARGE SCALE GENOMIC DNA]</scope>
    <source>
        <strain evidence="7 8">GX26</strain>
    </source>
</reference>
<evidence type="ECO:0000313" key="7">
    <source>
        <dbReference type="EMBL" id="MFC6954738.1"/>
    </source>
</evidence>
<evidence type="ECO:0000256" key="5">
    <source>
        <dbReference type="ARBA" id="ARBA00023136"/>
    </source>
</evidence>
<organism evidence="7 8">
    <name type="scientific">Halorubellus litoreus</name>
    <dbReference type="NCBI Taxonomy" id="755308"/>
    <lineage>
        <taxon>Archaea</taxon>
        <taxon>Methanobacteriati</taxon>
        <taxon>Methanobacteriota</taxon>
        <taxon>Stenosarchaea group</taxon>
        <taxon>Halobacteria</taxon>
        <taxon>Halobacteriales</taxon>
        <taxon>Halorubellaceae</taxon>
        <taxon>Halorubellus</taxon>
    </lineage>
</organism>
<keyword evidence="5 6" id="KW-0472">Membrane</keyword>
<dbReference type="InterPro" id="IPR043428">
    <property type="entry name" value="LivM-like"/>
</dbReference>
<keyword evidence="4 6" id="KW-1133">Transmembrane helix</keyword>
<dbReference type="Proteomes" id="UP001596395">
    <property type="component" value="Unassembled WGS sequence"/>
</dbReference>
<feature type="transmembrane region" description="Helical" evidence="6">
    <location>
        <begin position="250"/>
        <end position="274"/>
    </location>
</feature>
<gene>
    <name evidence="7" type="ORF">ACFQGB_17870</name>
</gene>
<dbReference type="PANTHER" id="PTHR30482:SF10">
    <property type="entry name" value="HIGH-AFFINITY BRANCHED-CHAIN AMINO ACID TRANSPORT PROTEIN BRAE"/>
    <property type="match status" value="1"/>
</dbReference>
<comment type="subcellular location">
    <subcellularLocation>
        <location evidence="1">Cell membrane</location>
        <topology evidence="1">Multi-pass membrane protein</topology>
    </subcellularLocation>
</comment>
<dbReference type="Pfam" id="PF02653">
    <property type="entry name" value="BPD_transp_2"/>
    <property type="match status" value="1"/>
</dbReference>
<keyword evidence="2" id="KW-1003">Cell membrane</keyword>
<feature type="transmembrane region" description="Helical" evidence="6">
    <location>
        <begin position="20"/>
        <end position="39"/>
    </location>
</feature>
<dbReference type="CDD" id="cd06581">
    <property type="entry name" value="TM_PBP1_LivM_like"/>
    <property type="match status" value="1"/>
</dbReference>
<evidence type="ECO:0000256" key="4">
    <source>
        <dbReference type="ARBA" id="ARBA00022989"/>
    </source>
</evidence>
<keyword evidence="3 6" id="KW-0812">Transmembrane</keyword>
<dbReference type="InterPro" id="IPR001851">
    <property type="entry name" value="ABC_transp_permease"/>
</dbReference>
<dbReference type="AlphaFoldDB" id="A0ABD5VLV6"/>
<evidence type="ECO:0000256" key="6">
    <source>
        <dbReference type="SAM" id="Phobius"/>
    </source>
</evidence>
<feature type="transmembrane region" description="Helical" evidence="6">
    <location>
        <begin position="154"/>
        <end position="180"/>
    </location>
</feature>
<comment type="caution">
    <text evidence="7">The sequence shown here is derived from an EMBL/GenBank/DDBJ whole genome shotgun (WGS) entry which is preliminary data.</text>
</comment>
<proteinExistence type="predicted"/>
<feature type="transmembrane region" description="Helical" evidence="6">
    <location>
        <begin position="46"/>
        <end position="63"/>
    </location>
</feature>
<evidence type="ECO:0000313" key="8">
    <source>
        <dbReference type="Proteomes" id="UP001596395"/>
    </source>
</evidence>
<dbReference type="RefSeq" id="WP_336351681.1">
    <property type="nucleotide sequence ID" value="NZ_JAZAQL010000004.1"/>
</dbReference>
<name>A0ABD5VLV6_9EURY</name>
<feature type="transmembrane region" description="Helical" evidence="6">
    <location>
        <begin position="213"/>
        <end position="238"/>
    </location>
</feature>
<protein>
    <submittedName>
        <fullName evidence="7">Branched-chain amino acid ABC transporter permease</fullName>
    </submittedName>
</protein>
<feature type="transmembrane region" description="Helical" evidence="6">
    <location>
        <begin position="286"/>
        <end position="304"/>
    </location>
</feature>